<dbReference type="GO" id="GO:0008168">
    <property type="term" value="F:methyltransferase activity"/>
    <property type="evidence" value="ECO:0007669"/>
    <property type="project" value="UniProtKB-KW"/>
</dbReference>
<evidence type="ECO:0000313" key="3">
    <source>
        <dbReference type="Proteomes" id="UP001595921"/>
    </source>
</evidence>
<proteinExistence type="predicted"/>
<keyword evidence="2" id="KW-0808">Transferase</keyword>
<sequence>MTSDGRTDAETAYDRLAETYRTRETDPYCADLEFPATTELIPSVGGKRVLDAGCGHGRYAEWLLDGGADVVAVDASEEMVARARERVGDRAEVRRADLSRSLDFAADSFDGIVSGLALHYLEDWRTVFGEFARVLRPAGFLVVSVHHPLDDYLAFEPENYFETAEERMQWSADGEAVEVPFYRRPFAETLNPLLENGFALEEVVEPRPRPTFEEKKPESYEKRLRQPTFLCVRASLR</sequence>
<keyword evidence="2" id="KW-0489">Methyltransferase</keyword>
<comment type="caution">
    <text evidence="2">The sequence shown here is derived from an EMBL/GenBank/DDBJ whole genome shotgun (WGS) entry which is preliminary data.</text>
</comment>
<dbReference type="PANTHER" id="PTHR43591:SF110">
    <property type="entry name" value="RHODANESE DOMAIN-CONTAINING PROTEIN"/>
    <property type="match status" value="1"/>
</dbReference>
<dbReference type="InterPro" id="IPR013216">
    <property type="entry name" value="Methyltransf_11"/>
</dbReference>
<accession>A0ABD5PER6</accession>
<evidence type="ECO:0000259" key="1">
    <source>
        <dbReference type="Pfam" id="PF08241"/>
    </source>
</evidence>
<dbReference type="EMBL" id="JBHSDS010000007">
    <property type="protein sequence ID" value="MFC4358926.1"/>
    <property type="molecule type" value="Genomic_DNA"/>
</dbReference>
<dbReference type="RefSeq" id="WP_267619862.1">
    <property type="nucleotide sequence ID" value="NZ_JAODIW010000004.1"/>
</dbReference>
<dbReference type="CDD" id="cd02440">
    <property type="entry name" value="AdoMet_MTases"/>
    <property type="match status" value="1"/>
</dbReference>
<dbReference type="AlphaFoldDB" id="A0ABD5PER6"/>
<reference evidence="2 3" key="1">
    <citation type="journal article" date="2019" name="Int. J. Syst. Evol. Microbiol.">
        <title>The Global Catalogue of Microorganisms (GCM) 10K type strain sequencing project: providing services to taxonomists for standard genome sequencing and annotation.</title>
        <authorList>
            <consortium name="The Broad Institute Genomics Platform"/>
            <consortium name="The Broad Institute Genome Sequencing Center for Infectious Disease"/>
            <person name="Wu L."/>
            <person name="Ma J."/>
        </authorList>
    </citation>
    <scope>NUCLEOTIDE SEQUENCE [LARGE SCALE GENOMIC DNA]</scope>
    <source>
        <strain evidence="2 3">CGMCC 1.12553</strain>
    </source>
</reference>
<dbReference type="PANTHER" id="PTHR43591">
    <property type="entry name" value="METHYLTRANSFERASE"/>
    <property type="match status" value="1"/>
</dbReference>
<dbReference type="EC" id="2.1.1.-" evidence="2"/>
<dbReference type="GO" id="GO:0032259">
    <property type="term" value="P:methylation"/>
    <property type="evidence" value="ECO:0007669"/>
    <property type="project" value="UniProtKB-KW"/>
</dbReference>
<organism evidence="2 3">
    <name type="scientific">Halobium salinum</name>
    <dbReference type="NCBI Taxonomy" id="1364940"/>
    <lineage>
        <taxon>Archaea</taxon>
        <taxon>Methanobacteriati</taxon>
        <taxon>Methanobacteriota</taxon>
        <taxon>Stenosarchaea group</taxon>
        <taxon>Halobacteria</taxon>
        <taxon>Halobacteriales</taxon>
        <taxon>Haloferacaceae</taxon>
        <taxon>Halobium</taxon>
    </lineage>
</organism>
<dbReference type="Pfam" id="PF08241">
    <property type="entry name" value="Methyltransf_11"/>
    <property type="match status" value="1"/>
</dbReference>
<dbReference type="InterPro" id="IPR029063">
    <property type="entry name" value="SAM-dependent_MTases_sf"/>
</dbReference>
<gene>
    <name evidence="2" type="ORF">ACFO0N_13330</name>
</gene>
<dbReference type="SUPFAM" id="SSF53335">
    <property type="entry name" value="S-adenosyl-L-methionine-dependent methyltransferases"/>
    <property type="match status" value="1"/>
</dbReference>
<name>A0ABD5PER6_9EURY</name>
<feature type="domain" description="Methyltransferase type 11" evidence="1">
    <location>
        <begin position="50"/>
        <end position="143"/>
    </location>
</feature>
<protein>
    <submittedName>
        <fullName evidence="2">Class I SAM-dependent methyltransferase</fullName>
        <ecNumber evidence="2">2.1.1.-</ecNumber>
    </submittedName>
</protein>
<dbReference type="Gene3D" id="3.40.50.150">
    <property type="entry name" value="Vaccinia Virus protein VP39"/>
    <property type="match status" value="1"/>
</dbReference>
<keyword evidence="3" id="KW-1185">Reference proteome</keyword>
<evidence type="ECO:0000313" key="2">
    <source>
        <dbReference type="EMBL" id="MFC4358926.1"/>
    </source>
</evidence>
<dbReference type="Proteomes" id="UP001595921">
    <property type="component" value="Unassembled WGS sequence"/>
</dbReference>